<reference evidence="2" key="1">
    <citation type="journal article" date="2019" name="Int. J. Syst. Evol. Microbiol.">
        <title>The Global Catalogue of Microorganisms (GCM) 10K type strain sequencing project: providing services to taxonomists for standard genome sequencing and annotation.</title>
        <authorList>
            <consortium name="The Broad Institute Genomics Platform"/>
            <consortium name="The Broad Institute Genome Sequencing Center for Infectious Disease"/>
            <person name="Wu L."/>
            <person name="Ma J."/>
        </authorList>
    </citation>
    <scope>NUCLEOTIDE SEQUENCE [LARGE SCALE GENOMIC DNA]</scope>
    <source>
        <strain evidence="2">JCM 11813</strain>
    </source>
</reference>
<comment type="caution">
    <text evidence="1">The sequence shown here is derived from an EMBL/GenBank/DDBJ whole genome shotgun (WGS) entry which is preliminary data.</text>
</comment>
<sequence length="80" mass="8941">MTGEEWSPRLADLHAEVQRSRTSVAEARRAGRTMRELECAQVDLLAALQRLDDGLKAAGTTLPQHLRHELELLRLLVGRG</sequence>
<dbReference type="EMBL" id="BAAAJE010000018">
    <property type="protein sequence ID" value="GAA1153197.1"/>
    <property type="molecule type" value="Genomic_DNA"/>
</dbReference>
<organism evidence="1 2">
    <name type="scientific">Nocardioides aquiterrae</name>
    <dbReference type="NCBI Taxonomy" id="203799"/>
    <lineage>
        <taxon>Bacteria</taxon>
        <taxon>Bacillati</taxon>
        <taxon>Actinomycetota</taxon>
        <taxon>Actinomycetes</taxon>
        <taxon>Propionibacteriales</taxon>
        <taxon>Nocardioidaceae</taxon>
        <taxon>Nocardioides</taxon>
    </lineage>
</organism>
<dbReference type="Proteomes" id="UP001499979">
    <property type="component" value="Unassembled WGS sequence"/>
</dbReference>
<name>A0ABP4F2G2_9ACTN</name>
<keyword evidence="2" id="KW-1185">Reference proteome</keyword>
<gene>
    <name evidence="1" type="ORF">GCM10009606_34550</name>
</gene>
<accession>A0ABP4F2G2</accession>
<evidence type="ECO:0000313" key="2">
    <source>
        <dbReference type="Proteomes" id="UP001499979"/>
    </source>
</evidence>
<dbReference type="RefSeq" id="WP_343908857.1">
    <property type="nucleotide sequence ID" value="NZ_BAAAJE010000018.1"/>
</dbReference>
<proteinExistence type="predicted"/>
<evidence type="ECO:0000313" key="1">
    <source>
        <dbReference type="EMBL" id="GAA1153197.1"/>
    </source>
</evidence>
<protein>
    <submittedName>
        <fullName evidence="1">Uncharacterized protein</fullName>
    </submittedName>
</protein>